<dbReference type="PANTHER" id="PTHR45674">
    <property type="entry name" value="DNA LIGASE 1/3 FAMILY MEMBER"/>
    <property type="match status" value="1"/>
</dbReference>
<comment type="similarity">
    <text evidence="1">Belongs to the ATP-dependent DNA ligase family.</text>
</comment>
<evidence type="ECO:0000313" key="5">
    <source>
        <dbReference type="EMBL" id="QHK22588.1"/>
    </source>
</evidence>
<dbReference type="GO" id="GO:0006281">
    <property type="term" value="P:DNA repair"/>
    <property type="evidence" value="ECO:0007669"/>
    <property type="project" value="InterPro"/>
</dbReference>
<dbReference type="KEGG" id="psey:GU243_23745"/>
<dbReference type="InterPro" id="IPR044119">
    <property type="entry name" value="Adenylation_LigC-like"/>
</dbReference>
<evidence type="ECO:0000256" key="2">
    <source>
        <dbReference type="ARBA" id="ARBA00022598"/>
    </source>
</evidence>
<dbReference type="EMBL" id="CP047900">
    <property type="protein sequence ID" value="QHK22588.1"/>
    <property type="molecule type" value="Genomic_DNA"/>
</dbReference>
<evidence type="ECO:0000313" key="6">
    <source>
        <dbReference type="Proteomes" id="UP000464186"/>
    </source>
</evidence>
<dbReference type="GO" id="GO:0005524">
    <property type="term" value="F:ATP binding"/>
    <property type="evidence" value="ECO:0007669"/>
    <property type="project" value="InterPro"/>
</dbReference>
<dbReference type="InterPro" id="IPR012310">
    <property type="entry name" value="DNA_ligase_ATP-dep_cent"/>
</dbReference>
<dbReference type="Proteomes" id="UP000464186">
    <property type="component" value="Plasmid unnamed2"/>
</dbReference>
<keyword evidence="6" id="KW-1185">Reference proteome</keyword>
<dbReference type="CDD" id="cd07970">
    <property type="entry name" value="OBF_DNA_ligase_LigC"/>
    <property type="match status" value="1"/>
</dbReference>
<dbReference type="GO" id="GO:0006310">
    <property type="term" value="P:DNA recombination"/>
    <property type="evidence" value="ECO:0007669"/>
    <property type="project" value="InterPro"/>
</dbReference>
<dbReference type="Gene3D" id="3.30.470.30">
    <property type="entry name" value="DNA ligase/mRNA capping enzyme"/>
    <property type="match status" value="1"/>
</dbReference>
<dbReference type="GO" id="GO:0003910">
    <property type="term" value="F:DNA ligase (ATP) activity"/>
    <property type="evidence" value="ECO:0007669"/>
    <property type="project" value="UniProtKB-EC"/>
</dbReference>
<geneLocation type="plasmid" evidence="5 6">
    <name>unnamed2</name>
</geneLocation>
<keyword evidence="5" id="KW-0614">Plasmid</keyword>
<organism evidence="5 6">
    <name type="scientific">Pseudarthrobacter psychrotolerans</name>
    <dbReference type="NCBI Taxonomy" id="2697569"/>
    <lineage>
        <taxon>Bacteria</taxon>
        <taxon>Bacillati</taxon>
        <taxon>Actinomycetota</taxon>
        <taxon>Actinomycetes</taxon>
        <taxon>Micrococcales</taxon>
        <taxon>Micrococcaceae</taxon>
        <taxon>Pseudarthrobacter</taxon>
    </lineage>
</organism>
<dbReference type="PANTHER" id="PTHR45674:SF4">
    <property type="entry name" value="DNA LIGASE 1"/>
    <property type="match status" value="1"/>
</dbReference>
<dbReference type="CDD" id="cd07905">
    <property type="entry name" value="Adenylation_DNA_ligase_LigC"/>
    <property type="match status" value="1"/>
</dbReference>
<keyword evidence="2 5" id="KW-0436">Ligase</keyword>
<dbReference type="InterPro" id="IPR012340">
    <property type="entry name" value="NA-bd_OB-fold"/>
</dbReference>
<dbReference type="SUPFAM" id="SSF56091">
    <property type="entry name" value="DNA ligase/mRNA capping enzyme, catalytic domain"/>
    <property type="match status" value="1"/>
</dbReference>
<feature type="domain" description="ATP-dependent DNA ligase family profile" evidence="4">
    <location>
        <begin position="31"/>
        <end position="206"/>
    </location>
</feature>
<evidence type="ECO:0000259" key="4">
    <source>
        <dbReference type="Pfam" id="PF01068"/>
    </source>
</evidence>
<comment type="catalytic activity">
    <reaction evidence="3">
        <text>ATP + (deoxyribonucleotide)n-3'-hydroxyl + 5'-phospho-(deoxyribonucleotide)m = (deoxyribonucleotide)n+m + AMP + diphosphate.</text>
        <dbReference type="EC" id="6.5.1.1"/>
    </reaction>
</comment>
<evidence type="ECO:0000256" key="1">
    <source>
        <dbReference type="ARBA" id="ARBA00007572"/>
    </source>
</evidence>
<dbReference type="InterPro" id="IPR050191">
    <property type="entry name" value="ATP-dep_DNA_ligase"/>
</dbReference>
<dbReference type="Gene3D" id="2.40.50.140">
    <property type="entry name" value="Nucleic acid-binding proteins"/>
    <property type="match status" value="1"/>
</dbReference>
<proteinExistence type="inferred from homology"/>
<dbReference type="Pfam" id="PF01068">
    <property type="entry name" value="DNA_ligase_A_M"/>
    <property type="match status" value="1"/>
</dbReference>
<dbReference type="InterPro" id="IPR044117">
    <property type="entry name" value="OBF_LigC-like"/>
</dbReference>
<sequence>MSESIPPALQPPVAVALAKLVKTFPGPDALPGVMYSEPKWDGYRTIALINFDGVTLWSRQGKELTRVLPDLAAALGAQVPPGVVLDGEAVIWIRDRLDFEALQRRMVTSRAALPALVKELPAAFAAFDVLAVAGQDVRGVPFAGRRQLLEELAREWAAPLALSPTTTDPELAKTWLRDLPATGIEGLVFKGGSQPYDASRSWLKLKHKNVLDVVCAGVIGPLTQPRAIIAGLPIDGQLRIVGRSTVLSTRAGRELGRQLRPAQPGHPWPEEISETSLNRFSKDKGPVHLTLVEPLVVEVAADVAWSGKSFRHPLSMVRARPELDPAAVELPPHIKDR</sequence>
<reference evidence="5 6" key="1">
    <citation type="submission" date="2020-01" db="EMBL/GenBank/DDBJ databases">
        <title>Pseudarthrobacter psychrotolerans sp. nov., isolated from antarctic soil.</title>
        <authorList>
            <person name="Shin Y."/>
            <person name="Park W."/>
        </authorList>
    </citation>
    <scope>NUCLEOTIDE SEQUENCE [LARGE SCALE GENOMIC DNA]</scope>
    <source>
        <strain evidence="5 6">YJ56</strain>
        <plasmid evidence="5 6">unnamed2</plasmid>
    </source>
</reference>
<protein>
    <submittedName>
        <fullName evidence="5">ATP-dependent DNA ligase</fullName>
    </submittedName>
</protein>
<evidence type="ECO:0000256" key="3">
    <source>
        <dbReference type="ARBA" id="ARBA00034003"/>
    </source>
</evidence>
<dbReference type="AlphaFoldDB" id="A0A6P1NU65"/>
<name>A0A6P1NU65_9MICC</name>
<gene>
    <name evidence="5" type="ORF">GU243_23745</name>
</gene>
<accession>A0A6P1NU65</accession>